<reference evidence="2" key="1">
    <citation type="submission" date="2021-01" db="EMBL/GenBank/DDBJ databases">
        <authorList>
            <person name="Corre E."/>
            <person name="Pelletier E."/>
            <person name="Niang G."/>
            <person name="Scheremetjew M."/>
            <person name="Finn R."/>
            <person name="Kale V."/>
            <person name="Holt S."/>
            <person name="Cochrane G."/>
            <person name="Meng A."/>
            <person name="Brown T."/>
            <person name="Cohen L."/>
        </authorList>
    </citation>
    <scope>NUCLEOTIDE SEQUENCE</scope>
    <source>
        <strain evidence="2">SL-175</strain>
    </source>
</reference>
<proteinExistence type="predicted"/>
<accession>A0A7S0X617</accession>
<name>A0A7S0X617_9CHLO</name>
<protein>
    <recommendedName>
        <fullName evidence="3">Endonuclease/exonuclease/phosphatase domain-containing protein</fullName>
    </recommendedName>
</protein>
<sequence length="448" mass="51075">MPDSIRIMTYNIATVVGYPTKKNPDSVRKSFKLKAKMLGQIVDYHDISLVVLQEVSEGFAEVFEEHKLTSTIFSSWILYIVESVGKGIEDHHAFAWDSRVLTRNTRDATYDQPYNGIDFVRFPAVARFYIVDNPGCKLTGALTELIVASVHLRSCSKETDIEMTRHEVKALGDRACNFEDDHDDDDEHFPFIYALMQGFQLTMDNLRESLIICGDFNLAPADELEAAGGTQFLTPPPHNAWGPLKRAGFKPINFVETNVAAIVKRPMVYDNFVVAASMKERLNSITVRGETKQSCVIKTEIDKMKEWHKDALKGPNRLTLSTRLDDFKNHLKEEYNKDREKKVTQDRYGVFFSEAFGGSDHRPLFIELSMLPFITPSKTTAATESGNESEEPVPDGFDPDDSHDDARNLFMRGSDGRWDCGHYSRGWHPNEEEDYDSNEEDHHERTRN</sequence>
<evidence type="ECO:0000256" key="1">
    <source>
        <dbReference type="SAM" id="MobiDB-lite"/>
    </source>
</evidence>
<feature type="compositionally biased region" description="Acidic residues" evidence="1">
    <location>
        <begin position="387"/>
        <end position="403"/>
    </location>
</feature>
<dbReference type="SUPFAM" id="SSF56219">
    <property type="entry name" value="DNase I-like"/>
    <property type="match status" value="1"/>
</dbReference>
<dbReference type="AlphaFoldDB" id="A0A7S0X617"/>
<gene>
    <name evidence="2" type="ORF">MANT1106_LOCUS6432</name>
</gene>
<dbReference type="EMBL" id="HBFC01011039">
    <property type="protein sequence ID" value="CAD8703750.1"/>
    <property type="molecule type" value="Transcribed_RNA"/>
</dbReference>
<dbReference type="Gene3D" id="3.60.10.10">
    <property type="entry name" value="Endonuclease/exonuclease/phosphatase"/>
    <property type="match status" value="1"/>
</dbReference>
<feature type="region of interest" description="Disordered" evidence="1">
    <location>
        <begin position="379"/>
        <end position="448"/>
    </location>
</feature>
<dbReference type="InterPro" id="IPR036691">
    <property type="entry name" value="Endo/exonu/phosph_ase_sf"/>
</dbReference>
<evidence type="ECO:0000313" key="2">
    <source>
        <dbReference type="EMBL" id="CAD8703750.1"/>
    </source>
</evidence>
<organism evidence="2">
    <name type="scientific">Mantoniella antarctica</name>
    <dbReference type="NCBI Taxonomy" id="81844"/>
    <lineage>
        <taxon>Eukaryota</taxon>
        <taxon>Viridiplantae</taxon>
        <taxon>Chlorophyta</taxon>
        <taxon>Mamiellophyceae</taxon>
        <taxon>Mamiellales</taxon>
        <taxon>Mamiellaceae</taxon>
        <taxon>Mantoniella</taxon>
    </lineage>
</organism>
<evidence type="ECO:0008006" key="3">
    <source>
        <dbReference type="Google" id="ProtNLM"/>
    </source>
</evidence>